<gene>
    <name evidence="2" type="ORF">H9847_10180</name>
</gene>
<evidence type="ECO:0000313" key="2">
    <source>
        <dbReference type="EMBL" id="MBU3845208.1"/>
    </source>
</evidence>
<evidence type="ECO:0000256" key="1">
    <source>
        <dbReference type="SAM" id="Phobius"/>
    </source>
</evidence>
<dbReference type="Proteomes" id="UP000733611">
    <property type="component" value="Unassembled WGS sequence"/>
</dbReference>
<accession>A0A948TIG0</accession>
<protein>
    <submittedName>
        <fullName evidence="2">Uncharacterized protein</fullName>
    </submittedName>
</protein>
<evidence type="ECO:0000313" key="3">
    <source>
        <dbReference type="Proteomes" id="UP000733611"/>
    </source>
</evidence>
<keyword evidence="1" id="KW-0812">Transmembrane</keyword>
<keyword evidence="1" id="KW-1133">Transmembrane helix</keyword>
<proteinExistence type="predicted"/>
<reference evidence="2" key="2">
    <citation type="submission" date="2021-04" db="EMBL/GenBank/DDBJ databases">
        <authorList>
            <person name="Gilroy R."/>
        </authorList>
    </citation>
    <scope>NUCLEOTIDE SEQUENCE</scope>
    <source>
        <strain evidence="2">378</strain>
    </source>
</reference>
<comment type="caution">
    <text evidence="2">The sequence shown here is derived from an EMBL/GenBank/DDBJ whole genome shotgun (WGS) entry which is preliminary data.</text>
</comment>
<feature type="transmembrane region" description="Helical" evidence="1">
    <location>
        <begin position="24"/>
        <end position="43"/>
    </location>
</feature>
<organism evidence="2 3">
    <name type="scientific">Candidatus Anaerobiospirillum pullicola</name>
    <dbReference type="NCBI Taxonomy" id="2838451"/>
    <lineage>
        <taxon>Bacteria</taxon>
        <taxon>Pseudomonadati</taxon>
        <taxon>Pseudomonadota</taxon>
        <taxon>Gammaproteobacteria</taxon>
        <taxon>Aeromonadales</taxon>
        <taxon>Succinivibrionaceae</taxon>
        <taxon>Anaerobiospirillum</taxon>
    </lineage>
</organism>
<dbReference type="AlphaFoldDB" id="A0A948TIG0"/>
<dbReference type="EMBL" id="JAHLFE010000209">
    <property type="protein sequence ID" value="MBU3845208.1"/>
    <property type="molecule type" value="Genomic_DNA"/>
</dbReference>
<sequence>MLTAEEKKAALWELSFNWLKALKLFFFCLAAFSVGLTALYWTLDEQYGQRLEAVKAQLLRDMDALEEHYSYKPVASLYEGVVAFGGKADFDATKAVVIPSAERLNKEQLVAVKGQRREVAPSVYEVRFIAVAADSAAQTEATAD</sequence>
<keyword evidence="1" id="KW-0472">Membrane</keyword>
<reference evidence="2" key="1">
    <citation type="journal article" date="2021" name="PeerJ">
        <title>Extensive microbial diversity within the chicken gut microbiome revealed by metagenomics and culture.</title>
        <authorList>
            <person name="Gilroy R."/>
            <person name="Ravi A."/>
            <person name="Getino M."/>
            <person name="Pursley I."/>
            <person name="Horton D.L."/>
            <person name="Alikhan N.F."/>
            <person name="Baker D."/>
            <person name="Gharbi K."/>
            <person name="Hall N."/>
            <person name="Watson M."/>
            <person name="Adriaenssens E.M."/>
            <person name="Foster-Nyarko E."/>
            <person name="Jarju S."/>
            <person name="Secka A."/>
            <person name="Antonio M."/>
            <person name="Oren A."/>
            <person name="Chaudhuri R.R."/>
            <person name="La Ragione R."/>
            <person name="Hildebrand F."/>
            <person name="Pallen M.J."/>
        </authorList>
    </citation>
    <scope>NUCLEOTIDE SEQUENCE</scope>
    <source>
        <strain evidence="2">378</strain>
    </source>
</reference>
<name>A0A948TIG0_9GAMM</name>